<reference evidence="3" key="2">
    <citation type="submission" date="2014-03" db="EMBL/GenBank/DDBJ databases">
        <authorList>
            <person name="Genoscope - CEA"/>
        </authorList>
    </citation>
    <scope>NUCLEOTIDE SEQUENCE</scope>
</reference>
<sequence length="102" mass="10078">MGVPGFPGTDGVPGHPGADGGRGLPGADGCNGTQGEPGPRTLNSGIPGAPGLSVSNIYYLNCLLATVLLSSVAVGLSSVAQLVEQGFCNARRVGLILCTTRT</sequence>
<reference evidence="3" key="1">
    <citation type="journal article" date="2014" name="Nat. Commun.">
        <title>The rainbow trout genome provides novel insights into evolution after whole-genome duplication in vertebrates.</title>
        <authorList>
            <person name="Berthelot C."/>
            <person name="Brunet F."/>
            <person name="Chalopin D."/>
            <person name="Juanchich A."/>
            <person name="Bernard M."/>
            <person name="Noel B."/>
            <person name="Bento P."/>
            <person name="Da Silva C."/>
            <person name="Labadie K."/>
            <person name="Alberti A."/>
            <person name="Aury J.M."/>
            <person name="Louis A."/>
            <person name="Dehais P."/>
            <person name="Bardou P."/>
            <person name="Montfort J."/>
            <person name="Klopp C."/>
            <person name="Cabau C."/>
            <person name="Gaspin C."/>
            <person name="Thorgaard G.H."/>
            <person name="Boussaha M."/>
            <person name="Quillet E."/>
            <person name="Guyomard R."/>
            <person name="Galiana D."/>
            <person name="Bobe J."/>
            <person name="Volff J.N."/>
            <person name="Genet C."/>
            <person name="Wincker P."/>
            <person name="Jaillon O."/>
            <person name="Roest Crollius H."/>
            <person name="Guiguen Y."/>
        </authorList>
    </citation>
    <scope>NUCLEOTIDE SEQUENCE [LARGE SCALE GENOMIC DNA]</scope>
</reference>
<dbReference type="STRING" id="8022.A0A060YZL0"/>
<evidence type="ECO:0000313" key="3">
    <source>
        <dbReference type="EMBL" id="CDQ97042.1"/>
    </source>
</evidence>
<dbReference type="AlphaFoldDB" id="A0A060YZL0"/>
<keyword evidence="2" id="KW-1133">Transmembrane helix</keyword>
<protein>
    <recommendedName>
        <fullName evidence="5">Collagen IV NC1 domain-containing protein</fullName>
    </recommendedName>
</protein>
<evidence type="ECO:0000256" key="1">
    <source>
        <dbReference type="SAM" id="MobiDB-lite"/>
    </source>
</evidence>
<proteinExistence type="predicted"/>
<evidence type="ECO:0000256" key="2">
    <source>
        <dbReference type="SAM" id="Phobius"/>
    </source>
</evidence>
<evidence type="ECO:0000313" key="4">
    <source>
        <dbReference type="Proteomes" id="UP000193380"/>
    </source>
</evidence>
<gene>
    <name evidence="3" type="ORF">GSONMT00017607001</name>
</gene>
<keyword evidence="2" id="KW-0472">Membrane</keyword>
<dbReference type="EMBL" id="FR928578">
    <property type="protein sequence ID" value="CDQ97042.1"/>
    <property type="molecule type" value="Genomic_DNA"/>
</dbReference>
<keyword evidence="2" id="KW-0812">Transmembrane</keyword>
<feature type="compositionally biased region" description="Gly residues" evidence="1">
    <location>
        <begin position="17"/>
        <end position="26"/>
    </location>
</feature>
<dbReference type="Proteomes" id="UP000193380">
    <property type="component" value="Unassembled WGS sequence"/>
</dbReference>
<evidence type="ECO:0008006" key="5">
    <source>
        <dbReference type="Google" id="ProtNLM"/>
    </source>
</evidence>
<dbReference type="PaxDb" id="8022-A0A060YZL0"/>
<feature type="transmembrane region" description="Helical" evidence="2">
    <location>
        <begin position="57"/>
        <end position="83"/>
    </location>
</feature>
<feature type="region of interest" description="Disordered" evidence="1">
    <location>
        <begin position="1"/>
        <end position="46"/>
    </location>
</feature>
<accession>A0A060YZL0</accession>
<name>A0A060YZL0_ONCMY</name>
<organism evidence="3 4">
    <name type="scientific">Oncorhynchus mykiss</name>
    <name type="common">Rainbow trout</name>
    <name type="synonym">Salmo gairdneri</name>
    <dbReference type="NCBI Taxonomy" id="8022"/>
    <lineage>
        <taxon>Eukaryota</taxon>
        <taxon>Metazoa</taxon>
        <taxon>Chordata</taxon>
        <taxon>Craniata</taxon>
        <taxon>Vertebrata</taxon>
        <taxon>Euteleostomi</taxon>
        <taxon>Actinopterygii</taxon>
        <taxon>Neopterygii</taxon>
        <taxon>Teleostei</taxon>
        <taxon>Protacanthopterygii</taxon>
        <taxon>Salmoniformes</taxon>
        <taxon>Salmonidae</taxon>
        <taxon>Salmoninae</taxon>
        <taxon>Oncorhynchus</taxon>
    </lineage>
</organism>